<sequence>MRTAFVTTSIRPFKKIFVVKPDDITAFETIFDALADEVDQICNLIIPLDGYFYLDSTKEFIRRCDPDILFNLTDESDAELEERFQVKTVRPDSNVWRLSKFGTNLMSFSATPLWSNKFGATTPTSVFATKQLLNTPESLLCGVNFGCVPDVKELHLEASIFTDVSIADTPEVSELGESIFDREKKFCHLTTHIGFGGGGGSSVWETDYNPAGYFQQGISVFVGSSTNLAFLYYFWNTRAYNPFSNLVWIPTELLNVLRDVISAQEDVKFYVVENESKVLVEELFEAPSIVNVERYYFSGVKTRWQCFDHSQTVQVSGDLCYVQHPVEKTFSDIGIGAFVIEVQGIAECAYPVRATFWDLYHPKIDPNWAIFQERFKRIGQRGLAAYSLNISFDNAPVEVEFPLPSFRQVMHHLFMSKGIEIQETPKSRLLSQLVNLVGGLENADEICQKHIFDLIYSSSPTVKTDLALRKMFPNPKGNDHELKVEAVSKAVENGTVEVSAVFATAEDLYTKAKEKSDSLKKSSFFSTLQTLYDNRVFLRGKHFDCPMCASKVWLPLERLSASNYCPDCGNLISIPVHSNGAVDKDKYRLNQLLVRAIDQGQLSTLLLLNLLNKQSFRIFDFITNVEMLRANKVFSDADILFRVGKKLGIAECKSSRNFPTEQIDSMIEVITTLNLDFGIFSCLLPADSADLAESIEYMLSKNLNFPILIITKEALFGPSEVSLYRYLEVSISGKFRVGPVVVQLSQRLGA</sequence>
<evidence type="ECO:0000313" key="1">
    <source>
        <dbReference type="EMBL" id="NNG25534.1"/>
    </source>
</evidence>
<dbReference type="EMBL" id="JABAIV010000010">
    <property type="protein sequence ID" value="NNG25534.1"/>
    <property type="molecule type" value="Genomic_DNA"/>
</dbReference>
<keyword evidence="2" id="KW-1185">Reference proteome</keyword>
<organism evidence="1 2">
    <name type="scientific">Telluria aromaticivorans</name>
    <dbReference type="NCBI Taxonomy" id="2725995"/>
    <lineage>
        <taxon>Bacteria</taxon>
        <taxon>Pseudomonadati</taxon>
        <taxon>Pseudomonadota</taxon>
        <taxon>Betaproteobacteria</taxon>
        <taxon>Burkholderiales</taxon>
        <taxon>Oxalobacteraceae</taxon>
        <taxon>Telluria group</taxon>
        <taxon>Telluria</taxon>
    </lineage>
</organism>
<protein>
    <submittedName>
        <fullName evidence="1">Uncharacterized protein</fullName>
    </submittedName>
</protein>
<gene>
    <name evidence="1" type="ORF">HGB41_21355</name>
</gene>
<proteinExistence type="predicted"/>
<dbReference type="AlphaFoldDB" id="A0A7Y2K4Z8"/>
<dbReference type="Proteomes" id="UP000533905">
    <property type="component" value="Unassembled WGS sequence"/>
</dbReference>
<comment type="caution">
    <text evidence="1">The sequence shown here is derived from an EMBL/GenBank/DDBJ whole genome shotgun (WGS) entry which is preliminary data.</text>
</comment>
<accession>A0A7Y2K4Z8</accession>
<evidence type="ECO:0000313" key="2">
    <source>
        <dbReference type="Proteomes" id="UP000533905"/>
    </source>
</evidence>
<reference evidence="1 2" key="1">
    <citation type="submission" date="2020-04" db="EMBL/GenBank/DDBJ databases">
        <title>Massilia sp. nov., a cold adapted bacteria isolated from Arctic soil.</title>
        <authorList>
            <person name="Son J."/>
            <person name="Ka J.-O."/>
        </authorList>
    </citation>
    <scope>NUCLEOTIDE SEQUENCE [LARGE SCALE GENOMIC DNA]</scope>
    <source>
        <strain evidence="1 2">ML15P13</strain>
    </source>
</reference>
<dbReference type="RefSeq" id="WP_171088281.1">
    <property type="nucleotide sequence ID" value="NZ_JABAIV010000010.1"/>
</dbReference>
<name>A0A7Y2K4Z8_9BURK</name>